<dbReference type="EMBL" id="CP056775">
    <property type="protein sequence ID" value="QRR03099.1"/>
    <property type="molecule type" value="Genomic_DNA"/>
</dbReference>
<dbReference type="PIRSF" id="PIRSF039033">
    <property type="entry name" value="START_dom"/>
    <property type="match status" value="1"/>
</dbReference>
<gene>
    <name evidence="2" type="ORF">HWI92_20375</name>
</gene>
<evidence type="ECO:0000259" key="1">
    <source>
        <dbReference type="PROSITE" id="PS50848"/>
    </source>
</evidence>
<dbReference type="InterPro" id="IPR023393">
    <property type="entry name" value="START-like_dom_sf"/>
</dbReference>
<dbReference type="PROSITE" id="PS50848">
    <property type="entry name" value="START"/>
    <property type="match status" value="1"/>
</dbReference>
<dbReference type="InterPro" id="IPR002913">
    <property type="entry name" value="START_lipid-bd_dom"/>
</dbReference>
<dbReference type="Gene3D" id="3.30.530.20">
    <property type="match status" value="1"/>
</dbReference>
<organism evidence="2 3">
    <name type="scientific">Dyadobacter sandarakinus</name>
    <dbReference type="NCBI Taxonomy" id="2747268"/>
    <lineage>
        <taxon>Bacteria</taxon>
        <taxon>Pseudomonadati</taxon>
        <taxon>Bacteroidota</taxon>
        <taxon>Cytophagia</taxon>
        <taxon>Cytophagales</taxon>
        <taxon>Spirosomataceae</taxon>
        <taxon>Dyadobacter</taxon>
    </lineage>
</organism>
<feature type="domain" description="START" evidence="1">
    <location>
        <begin position="8"/>
        <end position="188"/>
    </location>
</feature>
<sequence>MAQPGGEWKFVIEKQGIRVYSRAVPDSKIKALQVKCTMPGSVAQIVALLMDLDAATKWVSHTKSCKLVRKISPSELYYYSEVSLPWPLENRDFVARIRVSLDPATRIVTVDAPAVPGWVPVRKGIVRITQSTGTWTLTPADAKNTQVQYTLQVDPGGVIPAWLVNSLSAQGPIESFTNMKEQLKADKYKNAQLPF</sequence>
<keyword evidence="3" id="KW-1185">Reference proteome</keyword>
<dbReference type="Proteomes" id="UP000612680">
    <property type="component" value="Chromosome"/>
</dbReference>
<dbReference type="Pfam" id="PF01852">
    <property type="entry name" value="START"/>
    <property type="match status" value="1"/>
</dbReference>
<name>A0ABX7IAG5_9BACT</name>
<dbReference type="SUPFAM" id="SSF55961">
    <property type="entry name" value="Bet v1-like"/>
    <property type="match status" value="1"/>
</dbReference>
<reference evidence="2 3" key="1">
    <citation type="submission" date="2020-06" db="EMBL/GenBank/DDBJ databases">
        <title>Dyadobacter sandarakinus sp. nov., isolated from the soil of the Arctic Yellow River Station.</title>
        <authorList>
            <person name="Zhang Y."/>
            <person name="Peng F."/>
        </authorList>
    </citation>
    <scope>NUCLEOTIDE SEQUENCE [LARGE SCALE GENOMIC DNA]</scope>
    <source>
        <strain evidence="2 3">Q3-56</strain>
    </source>
</reference>
<proteinExistence type="predicted"/>
<protein>
    <submittedName>
        <fullName evidence="2">Lipid-binding protein</fullName>
    </submittedName>
</protein>
<accession>A0ABX7IAG5</accession>
<evidence type="ECO:0000313" key="2">
    <source>
        <dbReference type="EMBL" id="QRR03099.1"/>
    </source>
</evidence>
<dbReference type="PANTHER" id="PTHR19308">
    <property type="entry name" value="PHOSPHATIDYLCHOLINE TRANSFER PROTEIN"/>
    <property type="match status" value="1"/>
</dbReference>
<evidence type="ECO:0000313" key="3">
    <source>
        <dbReference type="Proteomes" id="UP000612680"/>
    </source>
</evidence>
<dbReference type="PANTHER" id="PTHR19308:SF14">
    <property type="entry name" value="START DOMAIN-CONTAINING PROTEIN"/>
    <property type="match status" value="1"/>
</dbReference>
<dbReference type="InterPro" id="IPR028347">
    <property type="entry name" value="START_dom_prot"/>
</dbReference>
<dbReference type="InterPro" id="IPR051213">
    <property type="entry name" value="START_lipid_transfer"/>
</dbReference>